<protein>
    <submittedName>
        <fullName evidence="2">Uncharacterized protein</fullName>
    </submittedName>
</protein>
<dbReference type="Proteomes" id="UP000309992">
    <property type="component" value="Unassembled WGS sequence"/>
</dbReference>
<evidence type="ECO:0000313" key="2">
    <source>
        <dbReference type="EMBL" id="TKG72736.1"/>
    </source>
</evidence>
<proteinExistence type="predicted"/>
<dbReference type="RefSeq" id="WP_113644268.1">
    <property type="nucleotide sequence ID" value="NZ_SWMS01000002.1"/>
</dbReference>
<keyword evidence="3" id="KW-1185">Reference proteome</keyword>
<evidence type="ECO:0000256" key="1">
    <source>
        <dbReference type="SAM" id="MobiDB-lite"/>
    </source>
</evidence>
<name>A0ABY2SB86_9PSEU</name>
<evidence type="ECO:0000313" key="3">
    <source>
        <dbReference type="Proteomes" id="UP000309992"/>
    </source>
</evidence>
<accession>A0ABY2SB86</accession>
<comment type="caution">
    <text evidence="2">The sequence shown here is derived from an EMBL/GenBank/DDBJ whole genome shotgun (WGS) entry which is preliminary data.</text>
</comment>
<sequence length="88" mass="9137">MVVHDTAVTAALRGVCRDAHEAVEQMTTGEGLSVTQEHRLAARLIEVGDLLDEHADQRAAGAGIPGSKIAAEDGAPSGHRGRAEEAVE</sequence>
<feature type="region of interest" description="Disordered" evidence="1">
    <location>
        <begin position="58"/>
        <end position="88"/>
    </location>
</feature>
<organism evidence="2 3">
    <name type="scientific">Prauserella endophytica</name>
    <dbReference type="NCBI Taxonomy" id="1592324"/>
    <lineage>
        <taxon>Bacteria</taxon>
        <taxon>Bacillati</taxon>
        <taxon>Actinomycetota</taxon>
        <taxon>Actinomycetes</taxon>
        <taxon>Pseudonocardiales</taxon>
        <taxon>Pseudonocardiaceae</taxon>
        <taxon>Prauserella</taxon>
        <taxon>Prauserella coralliicola group</taxon>
    </lineage>
</organism>
<gene>
    <name evidence="2" type="ORF">FCN18_05745</name>
</gene>
<reference evidence="2 3" key="1">
    <citation type="journal article" date="2015" name="Antonie Van Leeuwenhoek">
        <title>Prauserella endophytica sp. nov., an endophytic actinobacterium isolated from Tamarix taklamakanensis.</title>
        <authorList>
            <person name="Liu J.M."/>
            <person name="Habden X."/>
            <person name="Guo L."/>
            <person name="Tuo L."/>
            <person name="Jiang Z.K."/>
            <person name="Liu S.W."/>
            <person name="Liu X.F."/>
            <person name="Chen L."/>
            <person name="Li R.F."/>
            <person name="Zhang Y.Q."/>
            <person name="Sun C.H."/>
        </authorList>
    </citation>
    <scope>NUCLEOTIDE SEQUENCE [LARGE SCALE GENOMIC DNA]</scope>
    <source>
        <strain evidence="2 3">CGMCC 4.7182</strain>
    </source>
</reference>
<dbReference type="EMBL" id="SWMS01000002">
    <property type="protein sequence ID" value="TKG72736.1"/>
    <property type="molecule type" value="Genomic_DNA"/>
</dbReference>